<dbReference type="STRING" id="29139.ENSVURP00010011777"/>
<comment type="caution">
    <text evidence="3">Lacks conserved residue(s) required for the propagation of feature annotation.</text>
</comment>
<dbReference type="SMART" id="SM00063">
    <property type="entry name" value="FRI"/>
    <property type="match status" value="1"/>
</dbReference>
<organism evidence="5 6">
    <name type="scientific">Vombatus ursinus</name>
    <name type="common">Common wombat</name>
    <dbReference type="NCBI Taxonomy" id="29139"/>
    <lineage>
        <taxon>Eukaryota</taxon>
        <taxon>Metazoa</taxon>
        <taxon>Chordata</taxon>
        <taxon>Craniata</taxon>
        <taxon>Vertebrata</taxon>
        <taxon>Euteleostomi</taxon>
        <taxon>Mammalia</taxon>
        <taxon>Metatheria</taxon>
        <taxon>Diprotodontia</taxon>
        <taxon>Vombatidae</taxon>
        <taxon>Vombatus</taxon>
    </lineage>
</organism>
<sequence length="133" mass="15557">MLPYNHTTLTSILSIVKRIELEKFLKFFSYLSRLSCYQHVMLFGCSIAFPECVSDGDESYGLLPCRSFCETAKEGCEPVLRMVNSSWPEFLKCSQFRNHSESDLRRVCFSPKQERGKQCRFLCFISLQPKKFR</sequence>
<keyword evidence="1" id="KW-0217">Developmental protein</keyword>
<accession>A0A4X2KRJ3</accession>
<dbReference type="InterPro" id="IPR015526">
    <property type="entry name" value="Frizzled/SFRP"/>
</dbReference>
<dbReference type="SUPFAM" id="SSF63501">
    <property type="entry name" value="Frizzled cysteine-rich domain"/>
    <property type="match status" value="1"/>
</dbReference>
<dbReference type="InterPro" id="IPR036790">
    <property type="entry name" value="Frizzled_dom_sf"/>
</dbReference>
<dbReference type="GO" id="GO:0060070">
    <property type="term" value="P:canonical Wnt signaling pathway"/>
    <property type="evidence" value="ECO:0007669"/>
    <property type="project" value="TreeGrafter"/>
</dbReference>
<reference evidence="5" key="2">
    <citation type="submission" date="2025-08" db="UniProtKB">
        <authorList>
            <consortium name="Ensembl"/>
        </authorList>
    </citation>
    <scope>IDENTIFICATION</scope>
</reference>
<dbReference type="GO" id="GO:0017147">
    <property type="term" value="F:Wnt-protein binding"/>
    <property type="evidence" value="ECO:0007669"/>
    <property type="project" value="TreeGrafter"/>
</dbReference>
<evidence type="ECO:0000256" key="3">
    <source>
        <dbReference type="PROSITE-ProRule" id="PRU00090"/>
    </source>
</evidence>
<dbReference type="PROSITE" id="PS50038">
    <property type="entry name" value="FZ"/>
    <property type="match status" value="1"/>
</dbReference>
<dbReference type="Proteomes" id="UP000314987">
    <property type="component" value="Unassembled WGS sequence"/>
</dbReference>
<evidence type="ECO:0000259" key="4">
    <source>
        <dbReference type="PROSITE" id="PS50038"/>
    </source>
</evidence>
<dbReference type="PANTHER" id="PTHR11309">
    <property type="entry name" value="FRIZZLED"/>
    <property type="match status" value="1"/>
</dbReference>
<protein>
    <recommendedName>
        <fullName evidence="4">FZ domain-containing protein</fullName>
    </recommendedName>
</protein>
<evidence type="ECO:0000313" key="5">
    <source>
        <dbReference type="Ensembl" id="ENSVURP00010011777.1"/>
    </source>
</evidence>
<evidence type="ECO:0000256" key="1">
    <source>
        <dbReference type="ARBA" id="ARBA00022473"/>
    </source>
</evidence>
<proteinExistence type="predicted"/>
<dbReference type="Gene3D" id="1.10.2000.10">
    <property type="entry name" value="Frizzled cysteine-rich domain"/>
    <property type="match status" value="1"/>
</dbReference>
<evidence type="ECO:0000313" key="6">
    <source>
        <dbReference type="Proteomes" id="UP000314987"/>
    </source>
</evidence>
<reference evidence="6" key="1">
    <citation type="submission" date="2018-12" db="EMBL/GenBank/DDBJ databases">
        <authorList>
            <person name="Yazar S."/>
        </authorList>
    </citation>
    <scope>NUCLEOTIDE SEQUENCE [LARGE SCALE GENOMIC DNA]</scope>
</reference>
<feature type="disulfide bond" evidence="3">
    <location>
        <begin position="69"/>
        <end position="93"/>
    </location>
</feature>
<feature type="domain" description="FZ" evidence="4">
    <location>
        <begin position="1"/>
        <end position="111"/>
    </location>
</feature>
<dbReference type="OMA" id="TEGPGCF"/>
<dbReference type="Pfam" id="PF01392">
    <property type="entry name" value="Fz"/>
    <property type="match status" value="1"/>
</dbReference>
<dbReference type="GO" id="GO:0042813">
    <property type="term" value="F:Wnt receptor activity"/>
    <property type="evidence" value="ECO:0007669"/>
    <property type="project" value="TreeGrafter"/>
</dbReference>
<dbReference type="InterPro" id="IPR020067">
    <property type="entry name" value="Frizzled_dom"/>
</dbReference>
<dbReference type="Ensembl" id="ENSVURT00010013386.1">
    <property type="protein sequence ID" value="ENSVURP00010011777.1"/>
    <property type="gene ID" value="ENSVURG00010009110.1"/>
</dbReference>
<reference evidence="5" key="3">
    <citation type="submission" date="2025-09" db="UniProtKB">
        <authorList>
            <consortium name="Ensembl"/>
        </authorList>
    </citation>
    <scope>IDENTIFICATION</scope>
</reference>
<keyword evidence="6" id="KW-1185">Reference proteome</keyword>
<dbReference type="GO" id="GO:0035567">
    <property type="term" value="P:non-canonical Wnt signaling pathway"/>
    <property type="evidence" value="ECO:0007669"/>
    <property type="project" value="TreeGrafter"/>
</dbReference>
<dbReference type="GO" id="GO:0005886">
    <property type="term" value="C:plasma membrane"/>
    <property type="evidence" value="ECO:0007669"/>
    <property type="project" value="TreeGrafter"/>
</dbReference>
<name>A0A4X2KRJ3_VOMUR</name>
<keyword evidence="2 3" id="KW-1015">Disulfide bond</keyword>
<dbReference type="AlphaFoldDB" id="A0A4X2KRJ3"/>
<evidence type="ECO:0000256" key="2">
    <source>
        <dbReference type="ARBA" id="ARBA00023157"/>
    </source>
</evidence>
<dbReference type="GeneTree" id="ENSGT00940000157103"/>